<reference evidence="6" key="1">
    <citation type="journal article" date="2014" name="Int. J. Syst. Evol. Microbiol.">
        <title>Complete genome sequence of Corynebacterium casei LMG S-19264T (=DSM 44701T), isolated from a smear-ripened cheese.</title>
        <authorList>
            <consortium name="US DOE Joint Genome Institute (JGI-PGF)"/>
            <person name="Walter F."/>
            <person name="Albersmeier A."/>
            <person name="Kalinowski J."/>
            <person name="Ruckert C."/>
        </authorList>
    </citation>
    <scope>NUCLEOTIDE SEQUENCE</scope>
    <source>
        <strain evidence="6">CGMCC 4.3508</strain>
    </source>
</reference>
<dbReference type="Gene3D" id="1.10.10.10">
    <property type="entry name" value="Winged helix-like DNA-binding domain superfamily/Winged helix DNA-binding domain"/>
    <property type="match status" value="1"/>
</dbReference>
<accession>A0A917RLY6</accession>
<feature type="domain" description="IclR-ED" evidence="5">
    <location>
        <begin position="70"/>
        <end position="299"/>
    </location>
</feature>
<dbReference type="PANTHER" id="PTHR30136">
    <property type="entry name" value="HELIX-TURN-HELIX TRANSCRIPTIONAL REGULATOR, ICLR FAMILY"/>
    <property type="match status" value="1"/>
</dbReference>
<dbReference type="SUPFAM" id="SSF46785">
    <property type="entry name" value="Winged helix' DNA-binding domain"/>
    <property type="match status" value="1"/>
</dbReference>
<dbReference type="GO" id="GO:0003677">
    <property type="term" value="F:DNA binding"/>
    <property type="evidence" value="ECO:0007669"/>
    <property type="project" value="UniProtKB-KW"/>
</dbReference>
<keyword evidence="2" id="KW-0238">DNA-binding</keyword>
<keyword evidence="3" id="KW-0804">Transcription</keyword>
<evidence type="ECO:0000313" key="6">
    <source>
        <dbReference type="EMBL" id="GGL13314.1"/>
    </source>
</evidence>
<dbReference type="EMBL" id="BMMH01000005">
    <property type="protein sequence ID" value="GGL13314.1"/>
    <property type="molecule type" value="Genomic_DNA"/>
</dbReference>
<keyword evidence="7" id="KW-1185">Reference proteome</keyword>
<dbReference type="InterPro" id="IPR029016">
    <property type="entry name" value="GAF-like_dom_sf"/>
</dbReference>
<dbReference type="GO" id="GO:0003700">
    <property type="term" value="F:DNA-binding transcription factor activity"/>
    <property type="evidence" value="ECO:0007669"/>
    <property type="project" value="TreeGrafter"/>
</dbReference>
<keyword evidence="1" id="KW-0805">Transcription regulation</keyword>
<dbReference type="SUPFAM" id="SSF55781">
    <property type="entry name" value="GAF domain-like"/>
    <property type="match status" value="1"/>
</dbReference>
<dbReference type="InterPro" id="IPR014757">
    <property type="entry name" value="Tscrpt_reg_IclR_C"/>
</dbReference>
<sequence length="311" mass="33703">MPTPSARSAVRAVAVLDYFTTHPGRSFTLSELSDEVGASPSSLTSVLQALTDAGYLIRHRRHKTYELGPALVAVGRAACARHPVVDLARPELERLADRHNADCLGSVLVADEILLLVVAGRASRNTRGLAPGHRVPLVPPFGEIWLAYSSMDAVRRWLARGLSEDSAGDRGRRTDELKETEQHLHDALRRIRERGFAVKLSNPRLDEIEAEILGRNTHGDLRERVARIAATLDSYDLLGESPDETYLPKMIIAPVFGPDTSVEFAITLTGLNAATGAEIESMASSVVETGLSLTRAIGGRVPAGDWVYDAS</sequence>
<evidence type="ECO:0000259" key="5">
    <source>
        <dbReference type="PROSITE" id="PS51078"/>
    </source>
</evidence>
<evidence type="ECO:0000313" key="7">
    <source>
        <dbReference type="Proteomes" id="UP000638263"/>
    </source>
</evidence>
<dbReference type="InterPro" id="IPR036388">
    <property type="entry name" value="WH-like_DNA-bd_sf"/>
</dbReference>
<dbReference type="Proteomes" id="UP000638263">
    <property type="component" value="Unassembled WGS sequence"/>
</dbReference>
<dbReference type="InterPro" id="IPR036390">
    <property type="entry name" value="WH_DNA-bd_sf"/>
</dbReference>
<dbReference type="SMART" id="SM00346">
    <property type="entry name" value="HTH_ICLR"/>
    <property type="match status" value="1"/>
</dbReference>
<dbReference type="Pfam" id="PF09339">
    <property type="entry name" value="HTH_IclR"/>
    <property type="match status" value="1"/>
</dbReference>
<protein>
    <submittedName>
        <fullName evidence="6">Regulatory protein, IclR family</fullName>
    </submittedName>
</protein>
<dbReference type="PROSITE" id="PS51077">
    <property type="entry name" value="HTH_ICLR"/>
    <property type="match status" value="1"/>
</dbReference>
<evidence type="ECO:0000256" key="2">
    <source>
        <dbReference type="ARBA" id="ARBA00023125"/>
    </source>
</evidence>
<gene>
    <name evidence="6" type="ORF">GCM10011588_29660</name>
</gene>
<dbReference type="GO" id="GO:0045892">
    <property type="term" value="P:negative regulation of DNA-templated transcription"/>
    <property type="evidence" value="ECO:0007669"/>
    <property type="project" value="TreeGrafter"/>
</dbReference>
<organism evidence="6 7">
    <name type="scientific">Nocardia jinanensis</name>
    <dbReference type="NCBI Taxonomy" id="382504"/>
    <lineage>
        <taxon>Bacteria</taxon>
        <taxon>Bacillati</taxon>
        <taxon>Actinomycetota</taxon>
        <taxon>Actinomycetes</taxon>
        <taxon>Mycobacteriales</taxon>
        <taxon>Nocardiaceae</taxon>
        <taxon>Nocardia</taxon>
    </lineage>
</organism>
<proteinExistence type="predicted"/>
<dbReference type="PANTHER" id="PTHR30136:SF24">
    <property type="entry name" value="HTH-TYPE TRANSCRIPTIONAL REPRESSOR ALLR"/>
    <property type="match status" value="1"/>
</dbReference>
<dbReference type="PROSITE" id="PS51078">
    <property type="entry name" value="ICLR_ED"/>
    <property type="match status" value="1"/>
</dbReference>
<dbReference type="AlphaFoldDB" id="A0A917RLY6"/>
<dbReference type="RefSeq" id="WP_062997603.1">
    <property type="nucleotide sequence ID" value="NZ_BMMH01000005.1"/>
</dbReference>
<feature type="domain" description="HTH iclR-type" evidence="4">
    <location>
        <begin position="6"/>
        <end position="69"/>
    </location>
</feature>
<dbReference type="Gene3D" id="3.30.450.40">
    <property type="match status" value="1"/>
</dbReference>
<evidence type="ECO:0000256" key="3">
    <source>
        <dbReference type="ARBA" id="ARBA00023163"/>
    </source>
</evidence>
<evidence type="ECO:0000259" key="4">
    <source>
        <dbReference type="PROSITE" id="PS51077"/>
    </source>
</evidence>
<comment type="caution">
    <text evidence="6">The sequence shown here is derived from an EMBL/GenBank/DDBJ whole genome shotgun (WGS) entry which is preliminary data.</text>
</comment>
<reference evidence="6" key="2">
    <citation type="submission" date="2020-09" db="EMBL/GenBank/DDBJ databases">
        <authorList>
            <person name="Sun Q."/>
            <person name="Zhou Y."/>
        </authorList>
    </citation>
    <scope>NUCLEOTIDE SEQUENCE</scope>
    <source>
        <strain evidence="6">CGMCC 4.3508</strain>
    </source>
</reference>
<dbReference type="InterPro" id="IPR050707">
    <property type="entry name" value="HTH_MetabolicPath_Reg"/>
</dbReference>
<name>A0A917RLY6_9NOCA</name>
<dbReference type="InterPro" id="IPR005471">
    <property type="entry name" value="Tscrpt_reg_IclR_N"/>
</dbReference>
<evidence type="ECO:0000256" key="1">
    <source>
        <dbReference type="ARBA" id="ARBA00023015"/>
    </source>
</evidence>